<dbReference type="PIRSF" id="PIRSF000847">
    <property type="entry name" value="Phos_ph_gly_syn"/>
    <property type="match status" value="1"/>
</dbReference>
<evidence type="ECO:0000256" key="9">
    <source>
        <dbReference type="ARBA" id="ARBA00023209"/>
    </source>
</evidence>
<evidence type="ECO:0000256" key="7">
    <source>
        <dbReference type="ARBA" id="ARBA00023098"/>
    </source>
</evidence>
<keyword evidence="4 12" id="KW-0808">Transferase</keyword>
<evidence type="ECO:0000256" key="11">
    <source>
        <dbReference type="NCBIfam" id="TIGR00560"/>
    </source>
</evidence>
<evidence type="ECO:0000256" key="2">
    <source>
        <dbReference type="ARBA" id="ARBA00010441"/>
    </source>
</evidence>
<dbReference type="InterPro" id="IPR004570">
    <property type="entry name" value="Phosphatidylglycerol_P_synth"/>
</dbReference>
<reference evidence="13 14" key="1">
    <citation type="submission" date="2016-10" db="EMBL/GenBank/DDBJ databases">
        <title>Genome sequence of Rothia aeria strain JCM11412.</title>
        <authorList>
            <person name="Nambu T."/>
        </authorList>
    </citation>
    <scope>NUCLEOTIDE SEQUENCE [LARGE SCALE GENOMIC DNA]</scope>
    <source>
        <strain evidence="13 14">JCM 11412</strain>
    </source>
</reference>
<dbReference type="InterPro" id="IPR043130">
    <property type="entry name" value="CDP-OH_PTrfase_TM_dom"/>
</dbReference>
<dbReference type="NCBIfam" id="TIGR00560">
    <property type="entry name" value="pgsA"/>
    <property type="match status" value="1"/>
</dbReference>
<keyword evidence="7" id="KW-0443">Lipid metabolism</keyword>
<dbReference type="InterPro" id="IPR048254">
    <property type="entry name" value="CDP_ALCOHOL_P_TRANSF_CS"/>
</dbReference>
<accession>A0A2Z5QYL9</accession>
<evidence type="ECO:0000313" key="13">
    <source>
        <dbReference type="EMBL" id="BAV87565.1"/>
    </source>
</evidence>
<dbReference type="AlphaFoldDB" id="A0A2Z5QYL9"/>
<evidence type="ECO:0000256" key="4">
    <source>
        <dbReference type="ARBA" id="ARBA00022679"/>
    </source>
</evidence>
<protein>
    <recommendedName>
        <fullName evidence="11">CDP-diacylglycerol--glycerol-3-phosphate 3-phosphatidyltransferase</fullName>
        <ecNumber evidence="11">2.7.8.5</ecNumber>
    </recommendedName>
</protein>
<sequence length="205" mass="22261">MSEQAGGAAPTASNWNLPNALTVVRIVMVPFFVVALIAGGVYGADSLGARWAALALFVAAMITDWADGYLARSRQLITSFGKIADPIADKLLTGAAFITLSWLGELWWWVTAVILVREWGITVMRLFVIKYGVMAASKGGKVKTVLQTVALVVMLVPLGLWGTAWLIPGWALMAAVTAITVWTGLVYVRDARELRKNWLAQQNKD</sequence>
<dbReference type="Proteomes" id="UP000250241">
    <property type="component" value="Chromosome"/>
</dbReference>
<dbReference type="GO" id="GO:0008444">
    <property type="term" value="F:CDP-diacylglycerol-glycerol-3-phosphate 3-phosphatidyltransferase activity"/>
    <property type="evidence" value="ECO:0007669"/>
    <property type="project" value="UniProtKB-UniRule"/>
</dbReference>
<keyword evidence="8" id="KW-0472">Membrane</keyword>
<dbReference type="InterPro" id="IPR000462">
    <property type="entry name" value="CDP-OH_P_trans"/>
</dbReference>
<evidence type="ECO:0000256" key="1">
    <source>
        <dbReference type="ARBA" id="ARBA00004141"/>
    </source>
</evidence>
<dbReference type="PANTHER" id="PTHR14269:SF52">
    <property type="entry name" value="PHOSPHATIDYLGLYCEROPHOSPHATE SYNTHASE-RELATED"/>
    <property type="match status" value="1"/>
</dbReference>
<proteinExistence type="inferred from homology"/>
<dbReference type="EMBL" id="AP017895">
    <property type="protein sequence ID" value="BAV87565.1"/>
    <property type="molecule type" value="Genomic_DNA"/>
</dbReference>
<evidence type="ECO:0000256" key="3">
    <source>
        <dbReference type="ARBA" id="ARBA00022516"/>
    </source>
</evidence>
<dbReference type="EC" id="2.7.8.5" evidence="11"/>
<dbReference type="PANTHER" id="PTHR14269">
    <property type="entry name" value="CDP-DIACYLGLYCEROL--GLYCEROL-3-PHOSPHATE 3-PHOSPHATIDYLTRANSFERASE-RELATED"/>
    <property type="match status" value="1"/>
</dbReference>
<name>A0A2Z5QYL9_9MICC</name>
<gene>
    <name evidence="13" type="ORF">RA11412_1266</name>
</gene>
<dbReference type="Gene3D" id="1.20.120.1760">
    <property type="match status" value="1"/>
</dbReference>
<evidence type="ECO:0000256" key="12">
    <source>
        <dbReference type="RuleBase" id="RU003750"/>
    </source>
</evidence>
<dbReference type="UniPathway" id="UPA00085"/>
<dbReference type="GO" id="GO:0046474">
    <property type="term" value="P:glycerophospholipid biosynthetic process"/>
    <property type="evidence" value="ECO:0007669"/>
    <property type="project" value="TreeGrafter"/>
</dbReference>
<comment type="similarity">
    <text evidence="2 12">Belongs to the CDP-alcohol phosphatidyltransferase class-I family.</text>
</comment>
<evidence type="ECO:0000256" key="6">
    <source>
        <dbReference type="ARBA" id="ARBA00022989"/>
    </source>
</evidence>
<dbReference type="Pfam" id="PF01066">
    <property type="entry name" value="CDP-OH_P_transf"/>
    <property type="match status" value="1"/>
</dbReference>
<keyword evidence="10" id="KW-1208">Phospholipid metabolism</keyword>
<keyword evidence="14" id="KW-1185">Reference proteome</keyword>
<keyword evidence="5" id="KW-0812">Transmembrane</keyword>
<dbReference type="GO" id="GO:0016020">
    <property type="term" value="C:membrane"/>
    <property type="evidence" value="ECO:0007669"/>
    <property type="project" value="UniProtKB-SubCell"/>
</dbReference>
<evidence type="ECO:0000313" key="14">
    <source>
        <dbReference type="Proteomes" id="UP000250241"/>
    </source>
</evidence>
<evidence type="ECO:0000256" key="5">
    <source>
        <dbReference type="ARBA" id="ARBA00022692"/>
    </source>
</evidence>
<dbReference type="GeneID" id="93861228"/>
<keyword evidence="9" id="KW-0594">Phospholipid biosynthesis</keyword>
<evidence type="ECO:0000256" key="10">
    <source>
        <dbReference type="ARBA" id="ARBA00023264"/>
    </source>
</evidence>
<organism evidence="13 14">
    <name type="scientific">Rothia aeria</name>
    <dbReference type="NCBI Taxonomy" id="172042"/>
    <lineage>
        <taxon>Bacteria</taxon>
        <taxon>Bacillati</taxon>
        <taxon>Actinomycetota</taxon>
        <taxon>Actinomycetes</taxon>
        <taxon>Micrococcales</taxon>
        <taxon>Micrococcaceae</taxon>
        <taxon>Rothia</taxon>
    </lineage>
</organism>
<evidence type="ECO:0000256" key="8">
    <source>
        <dbReference type="ARBA" id="ARBA00023136"/>
    </source>
</evidence>
<comment type="subcellular location">
    <subcellularLocation>
        <location evidence="1">Membrane</location>
        <topology evidence="1">Multi-pass membrane protein</topology>
    </subcellularLocation>
</comment>
<dbReference type="PROSITE" id="PS00379">
    <property type="entry name" value="CDP_ALCOHOL_P_TRANSF"/>
    <property type="match status" value="1"/>
</dbReference>
<keyword evidence="3" id="KW-0444">Lipid biosynthesis</keyword>
<dbReference type="RefSeq" id="WP_128087596.1">
    <property type="nucleotide sequence ID" value="NZ_CP068102.1"/>
</dbReference>
<dbReference type="KEGG" id="raj:RA11412_1266"/>
<keyword evidence="6" id="KW-1133">Transmembrane helix</keyword>
<dbReference type="InterPro" id="IPR050324">
    <property type="entry name" value="CDP-alcohol_PTase-I"/>
</dbReference>